<feature type="domain" description="TonB-dependent receptor-like beta-barrel" evidence="6">
    <location>
        <begin position="503"/>
        <end position="1003"/>
    </location>
</feature>
<dbReference type="InterPro" id="IPR012910">
    <property type="entry name" value="Plug_dom"/>
</dbReference>
<dbReference type="Gene3D" id="2.40.170.20">
    <property type="entry name" value="TonB-dependent receptor, beta-barrel domain"/>
    <property type="match status" value="1"/>
</dbReference>
<reference evidence="8 9" key="1">
    <citation type="journal article" date="2013" name="Antonie Van Leeuwenhoek">
        <title>Echinimonas agarilytica gen. nov., sp. nov., a new gammaproteobacterium isolated from the sea urchin Strongylocentrotus intermedius.</title>
        <authorList>
            <person name="Nedashkovskaya O.I."/>
            <person name="Stenkova A.M."/>
            <person name="Zhukova N.V."/>
            <person name="Van Trappen S."/>
            <person name="Lee J.S."/>
            <person name="Kim S.B."/>
        </authorList>
    </citation>
    <scope>NUCLEOTIDE SEQUENCE [LARGE SCALE GENOMIC DNA]</scope>
    <source>
        <strain evidence="8 9">KMM 6351</strain>
    </source>
</reference>
<name>A0AA41W4N3_9GAMM</name>
<dbReference type="InterPro" id="IPR036942">
    <property type="entry name" value="Beta-barrel_TonB_sf"/>
</dbReference>
<keyword evidence="9" id="KW-1185">Reference proteome</keyword>
<dbReference type="Pfam" id="PF00593">
    <property type="entry name" value="TonB_dep_Rec_b-barrel"/>
    <property type="match status" value="1"/>
</dbReference>
<dbReference type="Proteomes" id="UP001165393">
    <property type="component" value="Unassembled WGS sequence"/>
</dbReference>
<keyword evidence="5" id="KW-0732">Signal</keyword>
<comment type="caution">
    <text evidence="8">The sequence shown here is derived from an EMBL/GenBank/DDBJ whole genome shotgun (WGS) entry which is preliminary data.</text>
</comment>
<accession>A0AA41W4N3</accession>
<feature type="signal peptide" evidence="5">
    <location>
        <begin position="1"/>
        <end position="30"/>
    </location>
</feature>
<dbReference type="Pfam" id="PF07715">
    <property type="entry name" value="Plug"/>
    <property type="match status" value="1"/>
</dbReference>
<proteinExistence type="inferred from homology"/>
<comment type="similarity">
    <text evidence="4">Belongs to the TonB-dependent receptor family.</text>
</comment>
<evidence type="ECO:0000313" key="8">
    <source>
        <dbReference type="EMBL" id="MCM2678695.1"/>
    </source>
</evidence>
<dbReference type="RefSeq" id="WP_251260055.1">
    <property type="nucleotide sequence ID" value="NZ_JAMQGP010000001.1"/>
</dbReference>
<evidence type="ECO:0000259" key="7">
    <source>
        <dbReference type="Pfam" id="PF07715"/>
    </source>
</evidence>
<evidence type="ECO:0000256" key="4">
    <source>
        <dbReference type="RuleBase" id="RU003357"/>
    </source>
</evidence>
<dbReference type="InterPro" id="IPR010104">
    <property type="entry name" value="TonB_rcpt_bac"/>
</dbReference>
<dbReference type="PANTHER" id="PTHR40980">
    <property type="entry name" value="PLUG DOMAIN-CONTAINING PROTEIN"/>
    <property type="match status" value="1"/>
</dbReference>
<evidence type="ECO:0000256" key="1">
    <source>
        <dbReference type="ARBA" id="ARBA00004442"/>
    </source>
</evidence>
<keyword evidence="8" id="KW-0675">Receptor</keyword>
<dbReference type="SUPFAM" id="SSF56935">
    <property type="entry name" value="Porins"/>
    <property type="match status" value="1"/>
</dbReference>
<protein>
    <submittedName>
        <fullName evidence="8">TonB-dependent receptor</fullName>
    </submittedName>
</protein>
<dbReference type="NCBIfam" id="TIGR01782">
    <property type="entry name" value="TonB-Xanth-Caul"/>
    <property type="match status" value="1"/>
</dbReference>
<evidence type="ECO:0000259" key="6">
    <source>
        <dbReference type="Pfam" id="PF00593"/>
    </source>
</evidence>
<evidence type="ECO:0000256" key="3">
    <source>
        <dbReference type="ARBA" id="ARBA00023237"/>
    </source>
</evidence>
<dbReference type="Gene3D" id="2.170.130.10">
    <property type="entry name" value="TonB-dependent receptor, plug domain"/>
    <property type="match status" value="1"/>
</dbReference>
<sequence>MAQLDKKFKFSLLTASVVAVLSAHSSMALAQDAQAPAALEEEPEVIQVRGIRGSMQKSLLDKRAADQVVDAITATDIGKLPDTTIADSLQRITGVSINRSGGEGSSVSVRGLQQVATTLNGEQMLSAGSITTIQPNFDDIPSTMVNGLEVIKSAQAKTLNGGLAGVINLKTVRPLDLDEGWTVVGKAQASDGSMGDDTDTKLALFTGLNLNSDTAFSVNLSHDKTNLADYIVGSTGQDWGFNASETTSFVQDNVDANKNGSLDDVYYAFQGHQASNNYIERERTGINGSFQHNFNDNFSFTSDVFYTEMEEYQYLSGINISQDWSGVTGWFTPDEGGSTAHENGVINDDGVYEVIPGAYNTMQSGEFQSRRTMAHSETHYSEKEALNTNVQLDYDNGTNFTASVRWVHGEAREDWQKSTVDAYFNSGEQGSRYYLGEGGERLSPVNPWGYQGQWATDENGAEIVDSHYQIPVHLAYQNSNVAWTMPMMSVTEADGSVTQERLGSNVDRYSLTSTNLEGYYSDATLDAFRVDGSYEFDMDHLRSIDMGARYGEREISREGWYGVLPRTNEYGDAFLARWKDSEVGAPLTGESYIDPIAFTDELLAGKITQLNDFEGTSGIGSIYVVDPEKMKDPTKFHEEVYGEQNVEMLTSDNTYEMTEETTSAYVQVNLDGEIFDLGYSGNMGVRYVKTEFDIDQRESTSGTTYDVNGQTYIVGGGPGSPNPIGDIVNTTRDYDDYLPAINFALELTDDMKVRAAFNKTVTTHDAGNLAGGVTINRNKACQPYLNGNEVVFCATDANYGGNPNLDPYRSTNYDLSWEWYFDSSGIVSLGLFYMDVGSFIRQEQVMLPVPDSDGVVRGFDIDSGTFIGLTPTQTKVNGEGGSIKGVELGYQQAFDSLPGIWGGFGVTANYTYAPSDSDQVDYYGKELPMADNSEHTSNLALWYEQDGWQARIAHNYRSKKFISVRTSGAYQFARWEKPTNYIDASVSYDVNEHFTVMFQGTNLTEEVKEEYLQWEDLVDKRYLNERKLSLGVQYRM</sequence>
<gene>
    <name evidence="8" type="ORF">NAF29_03285</name>
</gene>
<evidence type="ECO:0000256" key="2">
    <source>
        <dbReference type="ARBA" id="ARBA00023136"/>
    </source>
</evidence>
<keyword evidence="4" id="KW-0798">TonB box</keyword>
<dbReference type="PANTHER" id="PTHR40980:SF3">
    <property type="entry name" value="TONB-DEPENDENT RECEPTOR-LIKE BETA-BARREL DOMAIN-CONTAINING PROTEIN"/>
    <property type="match status" value="1"/>
</dbReference>
<keyword evidence="3" id="KW-0998">Cell outer membrane</keyword>
<feature type="chain" id="PRO_5041455781" evidence="5">
    <location>
        <begin position="31"/>
        <end position="1036"/>
    </location>
</feature>
<dbReference type="InterPro" id="IPR037066">
    <property type="entry name" value="Plug_dom_sf"/>
</dbReference>
<evidence type="ECO:0000313" key="9">
    <source>
        <dbReference type="Proteomes" id="UP001165393"/>
    </source>
</evidence>
<organism evidence="8 9">
    <name type="scientific">Echinimonas agarilytica</name>
    <dbReference type="NCBI Taxonomy" id="1215918"/>
    <lineage>
        <taxon>Bacteria</taxon>
        <taxon>Pseudomonadati</taxon>
        <taxon>Pseudomonadota</taxon>
        <taxon>Gammaproteobacteria</taxon>
        <taxon>Alteromonadales</taxon>
        <taxon>Echinimonadaceae</taxon>
        <taxon>Echinimonas</taxon>
    </lineage>
</organism>
<comment type="subcellular location">
    <subcellularLocation>
        <location evidence="1 4">Cell outer membrane</location>
    </subcellularLocation>
</comment>
<dbReference type="EMBL" id="JAMQGP010000001">
    <property type="protein sequence ID" value="MCM2678695.1"/>
    <property type="molecule type" value="Genomic_DNA"/>
</dbReference>
<dbReference type="AlphaFoldDB" id="A0AA41W4N3"/>
<evidence type="ECO:0000256" key="5">
    <source>
        <dbReference type="SAM" id="SignalP"/>
    </source>
</evidence>
<dbReference type="InterPro" id="IPR000531">
    <property type="entry name" value="Beta-barrel_TonB"/>
</dbReference>
<dbReference type="GO" id="GO:0009279">
    <property type="term" value="C:cell outer membrane"/>
    <property type="evidence" value="ECO:0007669"/>
    <property type="project" value="UniProtKB-SubCell"/>
</dbReference>
<keyword evidence="2 4" id="KW-0472">Membrane</keyword>
<feature type="domain" description="TonB-dependent receptor plug" evidence="7">
    <location>
        <begin position="62"/>
        <end position="166"/>
    </location>
</feature>